<organism evidence="15 16">
    <name type="scientific">Rhodotorula diobovata</name>
    <dbReference type="NCBI Taxonomy" id="5288"/>
    <lineage>
        <taxon>Eukaryota</taxon>
        <taxon>Fungi</taxon>
        <taxon>Dikarya</taxon>
        <taxon>Basidiomycota</taxon>
        <taxon>Pucciniomycotina</taxon>
        <taxon>Microbotryomycetes</taxon>
        <taxon>Sporidiobolales</taxon>
        <taxon>Sporidiobolaceae</taxon>
        <taxon>Rhodotorula</taxon>
    </lineage>
</organism>
<evidence type="ECO:0000256" key="1">
    <source>
        <dbReference type="ARBA" id="ARBA00004123"/>
    </source>
</evidence>
<feature type="region of interest" description="Disordered" evidence="8">
    <location>
        <begin position="1800"/>
        <end position="1842"/>
    </location>
</feature>
<comment type="subcellular location">
    <subcellularLocation>
        <location evidence="1">Nucleus</location>
    </subcellularLocation>
</comment>
<feature type="compositionally biased region" description="Gly residues" evidence="8">
    <location>
        <begin position="1803"/>
        <end position="1814"/>
    </location>
</feature>
<dbReference type="Pfam" id="PF04054">
    <property type="entry name" value="Not1"/>
    <property type="match status" value="1"/>
</dbReference>
<evidence type="ECO:0000256" key="5">
    <source>
        <dbReference type="ARBA" id="ARBA00023242"/>
    </source>
</evidence>
<dbReference type="InterPro" id="IPR040398">
    <property type="entry name" value="Not1"/>
</dbReference>
<dbReference type="PANTHER" id="PTHR13162">
    <property type="entry name" value="CCR4-NOT TRANSCRIPTION COMPLEX"/>
    <property type="match status" value="1"/>
</dbReference>
<dbReference type="OrthoDB" id="1933107at2759"/>
<dbReference type="InterPro" id="IPR032194">
    <property type="entry name" value="CNOT1_HEAT"/>
</dbReference>
<dbReference type="PANTHER" id="PTHR13162:SF8">
    <property type="entry name" value="CCR4-NOT TRANSCRIPTION COMPLEX SUBUNIT 1"/>
    <property type="match status" value="1"/>
</dbReference>
<dbReference type="EMBL" id="SOZI01000027">
    <property type="protein sequence ID" value="TNY22342.1"/>
    <property type="molecule type" value="Genomic_DNA"/>
</dbReference>
<feature type="region of interest" description="Disordered" evidence="8">
    <location>
        <begin position="2163"/>
        <end position="2184"/>
    </location>
</feature>
<sequence>MGDTRAKSVSAVPPTVSLRPSPRGPHSRAPSAASPSILPLAAKRWQDTVAAQLSSIRREGWRRGILGRGSPSRALSSPRVGEHSPVEQALRRGMQRFAALWVAQDDALTASSSHLHADDDLAAASPALGAGGGVRSARQKRIPPLSGLGQLIVLALMLLGLRELFSSARGSGSPTARRRSAGPPRVAGRNPFAVLAELEGPRTKRYATRLPGVENVWKTSAAPVDAFTDARDAGDTSAVVLHWKRTDNVGVILAHLCQYTFFDTVLVWNNNPEIVLTPQIFAKSRCPAGKLRIYNSPRNLFFLARYLACAQSSTPNCFFQDDDWVVQPLRALYAQFSRDPEGPVVVHTNRDVATLYGLEWCFYNHPLHTCFAWVGTGAFTSRSHVERFLALSGSGPAPYTRDELAHADNSFTTLLNEPPYVLTSALAGLPSPEGHSDGEGIRRNKGFIWRGVARVSAQLNMTFPAPPPPPASADSKPPLSTLTLPSSPQHRTPPSPPLPAHPYAHHARALCHPSDACLFLSNIPLLPPPDANPFPGPAAVPDGLEQWEEHLGHTARGWKEGGERWSDEEDWARKWAHEGAVDGDPGTVFRSADVVRTGDYVALGLLEPLDAAWTPRVKLNVVLAHADEVLRRVRVEVSADGWKWLRPPGPPLRWTCRRAPFSSSRALTPPDLPFPNSVLLSPAARRVLDAAREADAGRGAVARWFARQRRRRAAGARECGIEVGAGMPRPGSAAAAAAAAAGVGAGAGAGEDDEGAPRLGAGWRFVRLVVVPASSPARDAGAGGGGGAGELAGEGLEVGWAIAEMWLTAGKTPGSPQRPRTTTSAAPRRLASPQVTVHPPVGPPPGLWPSSGGSQQAHQQQQLQQQQQQQQPPHALQQSGASTSLLTIVRAQIVFLLSTLSEDNFVKNRDEIRSLLEHHAPAHAHLVRRLVQGAATLLTASPASPPSSSANQPPSPELHLRLLASEVQRCSRDPTLAERFRDAVLEGADGPAGSDPVLRSFSLPTLLSHPTLAELSPLERLVFCAPFLTLLFPTNNPPTGLKRALGLDAARLVRQALPPALDQLGAPAATVHDLAELSPLPISRLFAILLSDLYVADAPPPPPSSGDGADSPAPEQALADDDRRALILAAVRGRLGPEVGAQALAHAFTEVAWDETRPPKVIAALARLAPVPALCSAELARSVLAKFGNLDGDASSGGGVEMRVAQQLFELLDLAQREGDAGRAGGGVDVGSWLRAVHELHPALRWGDVLRAMSDSPLRPLPDGPLALRALGVALTLSPAPTPSTDDKRANAPHPHGLVSAPGGTSLVSGLWTPWANPAAQAALLERLVFLASSPGGGASASSSASSDADPASAPVLALASLPGVHRVVAVEDAAHSGPAIKALAAQVQGSCWNAQELTTALVRLSGANEGGEVAARVHDLLDRGCKTNPELVLVALTQVEKPWNAVHAELTARLLSTFLAGHPAHQLVFLRLHQVDRQFLFAALRDFYAESEMNVTRIVDIAQDLKALDDVLALRPFVLALDLAALASRREYLNLDKWLATQMQQHGAQLVRATLEFVGHKVQHELRRQEMDNPPEPTTLALNAATIAVFMRVLRGHHELFTGNDVELFKEVRTQCLQLHPRLMNFSPKNTDTEPGMAVTAFSPGIEAECDSLYKRMYDQEVSVDKVVVALRQAKESDNQHDHEFFACFLHGLFDEHRFFNTYPSNELTLTACLFGDLIQYHLIDFVPLGIAVRYVLDALRNPPESNWFRFGIQALARFQGRLSEWPQLAHSILSIPHVQQLHPDVANTARQALLQRENGGAPAGNGAPGGAELGDLSVPSPGQQALEMPGSSGGAAAAPQEPERLAFTAIHVEDDGGDPEAPDEQTSDKILFIVNNLAPNNFESKVADMMTRIEAQHFAWFAHYLVAQRVSIEPNNHALYQQFLEALDKPTLVKRVLYETFVKLATLLNSDKTVQSSTERTLLKNLGSWLGGLTLAKDKPIKQSNIAFKQLLIEGYDSNRLIVAIPFVCKVLEQCAKSRVFRPPNPWLMAILRLLVELYQFAELKLNLKFEIEVLCKSLDVDLKDVEPTELLRNRPKELAAQAAAAAAAAQQQAQLAALAAAAAQQQGGQSGGPSSVELALANLAAQQQQQQQQQAQLGAQAHDVDELALRAGFGGPAHHALPAAGAGAGEPGRLPPMLGQNQPGYSLSLQDTVSAALANLPQHIVFNAQLPMFANNPALKRLVCLAIDRAIREIIAPVVERSVTIAGISTRELTMKDFAMEGDESKMATAAHLMVQNLAGSLALVTCKEPLRLSMVAHTRTLLLQNGFTDDSLPEQAVLVLVAENLDVACSIVEKVAMDKAVLEVDEGLSPAYLSRRAHRERSREAFWDTAAMAASHYSGMLPDPLRLKLGGLSMQQLQVYEDFARLRTTVPGAMPGVPGGVDVVGRNGAGVLYADSPAMAAAVAPQAAVVAQQAAQAAVESAAMSAPQAMEKFAALVAELDKALAAESAPALTGVGQESDLRRIVQQIPVIAASSAARDETALACSQKVVQLLYRSETTLARDAYVFLLDRLCAISPKVAKEVTMWLVYAEDERKFNVPVTVALLHARFINVVELDVQLAKFVVRDFRASVVDFVANLLTACLAEVPPVATREQFANAFEALNQAVRQGKATDAARTLLQDVQTRGTVNVRALSPGKFQSSDEPAAREQLTFCFAEWVRLYQQSFNVEKSFVDFVVQLQKQGILKGEEISSLFFRVCAEVSVDSYIKHKAAGGTPATGIFQPVDAFARLVTFMIKYHADPTGANNDKAKVHYMTKVLSIVVLVLAASHEELGVHFIAKPFYRFFSSLLANLASIESHLGAAYPQILVAISSSLNTIQPSFFVGFTFSWVTLISSRFFMPKLLMMDEPREGYSAFLRQLVSLMRFLAPHLKRGQLSEAIRLLYVGTERVLLVLLHSFPDFLAQAAPALVDTLPPQAVHLKNLINSAFPVETSVVLPDPLEPGLQLDQLPAAQQAPTLLTDPTAALQVAGLRPIIDSYLQSGAPADLPQKVKERLALAASTNEATTAAAAADADAKLNVPLINSLVAHLTLSAINSHKARHGTAAFDAAGPAARLLRELVRESDPAGRYSLLSALANALRWPQAHSNWSTAALLDVFATGSDDERESVLRVVLERATTSRPVPFGVTHSLTQLLHLHGGAVEAVLSARLPKDDPGARLLKEHLARLASGPRSTA</sequence>
<evidence type="ECO:0000313" key="16">
    <source>
        <dbReference type="Proteomes" id="UP000311382"/>
    </source>
</evidence>
<dbReference type="Pfam" id="PF16418">
    <property type="entry name" value="CNOT1_HEAT"/>
    <property type="match status" value="1"/>
</dbReference>
<dbReference type="InterPro" id="IPR032193">
    <property type="entry name" value="CNOT1_TTP_bind"/>
</dbReference>
<reference evidence="15 16" key="1">
    <citation type="submission" date="2019-03" db="EMBL/GenBank/DDBJ databases">
        <title>Rhodosporidium diobovatum UCD-FST 08-225 genome sequencing, assembly, and annotation.</title>
        <authorList>
            <person name="Fakankun I.U."/>
            <person name="Fristensky B."/>
            <person name="Levin D.B."/>
        </authorList>
    </citation>
    <scope>NUCLEOTIDE SEQUENCE [LARGE SCALE GENOMIC DNA]</scope>
    <source>
        <strain evidence="15 16">UCD-FST 08-225</strain>
    </source>
</reference>
<keyword evidence="4" id="KW-0804">Transcription</keyword>
<evidence type="ECO:0000256" key="2">
    <source>
        <dbReference type="ARBA" id="ARBA00022491"/>
    </source>
</evidence>
<dbReference type="InterPro" id="IPR007196">
    <property type="entry name" value="CCR4-Not_Not1_C"/>
</dbReference>
<evidence type="ECO:0000256" key="4">
    <source>
        <dbReference type="ARBA" id="ARBA00023163"/>
    </source>
</evidence>
<dbReference type="InterPro" id="IPR055454">
    <property type="entry name" value="CNOT1-like_NOT1_connector"/>
</dbReference>
<accession>A0A5C5G1T7</accession>
<keyword evidence="5" id="KW-0539">Nucleus</keyword>
<feature type="region of interest" description="Disordered" evidence="8">
    <location>
        <begin position="1"/>
        <end position="34"/>
    </location>
</feature>
<evidence type="ECO:0000259" key="9">
    <source>
        <dbReference type="Pfam" id="PF04054"/>
    </source>
</evidence>
<comment type="function">
    <text evidence="6">Acts as a component of the CCR4-NOT core complex, which in the nucleus seems to be a general transcription factor, and in the cytoplasm the major mRNA deadenylase involved in mRNA turnover. The NOT protein subcomplex negatively regulates the basal and activated transcription of many genes. Preferentially affects TC-type TATA element-dependent transcription. Could directly or indirectly inhibit component(s) of the general transcription machinery.</text>
</comment>
<dbReference type="Gene3D" id="1.25.40.840">
    <property type="entry name" value="CCR4-NOT transcription complex subunit 1 TTP binding domain"/>
    <property type="match status" value="1"/>
</dbReference>
<evidence type="ECO:0000259" key="12">
    <source>
        <dbReference type="Pfam" id="PF16417"/>
    </source>
</evidence>
<dbReference type="GO" id="GO:0005634">
    <property type="term" value="C:nucleus"/>
    <property type="evidence" value="ECO:0007669"/>
    <property type="project" value="UniProtKB-SubCell"/>
</dbReference>
<dbReference type="Gene3D" id="1.25.40.180">
    <property type="match status" value="1"/>
</dbReference>
<dbReference type="CDD" id="cd20710">
    <property type="entry name" value="NOT1_connector"/>
    <property type="match status" value="1"/>
</dbReference>
<evidence type="ECO:0000256" key="6">
    <source>
        <dbReference type="ARBA" id="ARBA00059181"/>
    </source>
</evidence>
<keyword evidence="2" id="KW-0678">Repressor</keyword>
<evidence type="ECO:0000259" key="14">
    <source>
        <dbReference type="Pfam" id="PF25097"/>
    </source>
</evidence>
<dbReference type="Gene3D" id="1.25.40.790">
    <property type="match status" value="1"/>
</dbReference>
<dbReference type="Proteomes" id="UP000311382">
    <property type="component" value="Unassembled WGS sequence"/>
</dbReference>
<feature type="region of interest" description="Disordered" evidence="8">
    <location>
        <begin position="809"/>
        <end position="878"/>
    </location>
</feature>
<gene>
    <name evidence="15" type="ORF">DMC30DRAFT_415235</name>
</gene>
<evidence type="ECO:0000313" key="15">
    <source>
        <dbReference type="EMBL" id="TNY22342.1"/>
    </source>
</evidence>
<feature type="domain" description="CCR4-NOT transcription complex subunit 1 HEAT repeat" evidence="13">
    <location>
        <begin position="1450"/>
        <end position="1596"/>
    </location>
</feature>
<evidence type="ECO:0000256" key="8">
    <source>
        <dbReference type="SAM" id="MobiDB-lite"/>
    </source>
</evidence>
<dbReference type="Pfam" id="PF12842">
    <property type="entry name" value="DUF3819"/>
    <property type="match status" value="1"/>
</dbReference>
<dbReference type="SUPFAM" id="SSF53448">
    <property type="entry name" value="Nucleotide-diphospho-sugar transferases"/>
    <property type="match status" value="1"/>
</dbReference>
<evidence type="ECO:0000259" key="10">
    <source>
        <dbReference type="Pfam" id="PF12842"/>
    </source>
</evidence>
<dbReference type="GO" id="GO:0060090">
    <property type="term" value="F:molecular adaptor activity"/>
    <property type="evidence" value="ECO:0007669"/>
    <property type="project" value="TreeGrafter"/>
</dbReference>
<dbReference type="STRING" id="5288.A0A5C5G1T7"/>
<dbReference type="Pfam" id="PF25097">
    <property type="entry name" value="ARM_Cnot1"/>
    <property type="match status" value="1"/>
</dbReference>
<dbReference type="InterPro" id="IPR038535">
    <property type="entry name" value="CNOT1_TTP_bind_sf"/>
</dbReference>
<comment type="caution">
    <text evidence="15">The sequence shown here is derived from an EMBL/GenBank/DDBJ whole genome shotgun (WGS) entry which is preliminary data.</text>
</comment>
<dbReference type="Pfam" id="PF16417">
    <property type="entry name" value="CNOT1_TTP_bind"/>
    <property type="match status" value="1"/>
</dbReference>
<feature type="region of interest" description="Disordered" evidence="8">
    <location>
        <begin position="168"/>
        <end position="188"/>
    </location>
</feature>
<feature type="domain" description="CCR4-NOT transcription complex subunit 1-like NOT1 connector" evidence="14">
    <location>
        <begin position="2484"/>
        <end position="2666"/>
    </location>
</feature>
<name>A0A5C5G1T7_9BASI</name>
<dbReference type="GO" id="GO:0000932">
    <property type="term" value="C:P-body"/>
    <property type="evidence" value="ECO:0007669"/>
    <property type="project" value="TreeGrafter"/>
</dbReference>
<feature type="domain" description="CCR4-Not complex component Not1 C-terminal" evidence="9">
    <location>
        <begin position="2833"/>
        <end position="3177"/>
    </location>
</feature>
<evidence type="ECO:0000256" key="3">
    <source>
        <dbReference type="ARBA" id="ARBA00023015"/>
    </source>
</evidence>
<feature type="domain" description="CCR4-NOT transcription complex subunit 1" evidence="10">
    <location>
        <begin position="2220"/>
        <end position="2363"/>
    </location>
</feature>
<keyword evidence="16" id="KW-1185">Reference proteome</keyword>
<feature type="compositionally biased region" description="Low complexity" evidence="8">
    <location>
        <begin position="817"/>
        <end position="839"/>
    </location>
</feature>
<dbReference type="InterPro" id="IPR024557">
    <property type="entry name" value="CNOT1_dom_4"/>
</dbReference>
<feature type="compositionally biased region" description="Low complexity" evidence="8">
    <location>
        <begin position="2163"/>
        <end position="2179"/>
    </location>
</feature>
<dbReference type="InterPro" id="IPR029044">
    <property type="entry name" value="Nucleotide-diphossugar_trans"/>
</dbReference>
<feature type="region of interest" description="Disordered" evidence="8">
    <location>
        <begin position="460"/>
        <end position="501"/>
    </location>
</feature>
<dbReference type="InterPro" id="IPR032191">
    <property type="entry name" value="CNOT1_CAF1_bind"/>
</dbReference>
<dbReference type="Gene3D" id="1.25.40.800">
    <property type="match status" value="1"/>
</dbReference>
<dbReference type="GO" id="GO:0000289">
    <property type="term" value="P:nuclear-transcribed mRNA poly(A) tail shortening"/>
    <property type="evidence" value="ECO:0007669"/>
    <property type="project" value="UniProtKB-ARBA"/>
</dbReference>
<evidence type="ECO:0000259" key="13">
    <source>
        <dbReference type="Pfam" id="PF16418"/>
    </source>
</evidence>
<feature type="compositionally biased region" description="Pro residues" evidence="8">
    <location>
        <begin position="491"/>
        <end position="500"/>
    </location>
</feature>
<dbReference type="FunFam" id="1.25.40.180:FF:000012">
    <property type="entry name" value="Ccr4-Not transcription complex subunit"/>
    <property type="match status" value="1"/>
</dbReference>
<dbReference type="GO" id="GO:0030015">
    <property type="term" value="C:CCR4-NOT core complex"/>
    <property type="evidence" value="ECO:0007669"/>
    <property type="project" value="InterPro"/>
</dbReference>
<feature type="domain" description="CCR4-NOT transcription complex subunit 1 CAF1-binding" evidence="11">
    <location>
        <begin position="1862"/>
        <end position="2080"/>
    </location>
</feature>
<dbReference type="GO" id="GO:0017148">
    <property type="term" value="P:negative regulation of translation"/>
    <property type="evidence" value="ECO:0007669"/>
    <property type="project" value="InterPro"/>
</dbReference>
<dbReference type="Pfam" id="PF16415">
    <property type="entry name" value="CNOT1_CAF1_bind"/>
    <property type="match status" value="1"/>
</dbReference>
<proteinExistence type="predicted"/>
<feature type="domain" description="CCR4-NOT transcription complex subunit 1 TTP binding" evidence="12">
    <location>
        <begin position="1641"/>
        <end position="1798"/>
    </location>
</feature>
<protein>
    <recommendedName>
        <fullName evidence="7">General negative regulator of transcription subunit 1</fullName>
    </recommendedName>
</protein>
<evidence type="ECO:0000256" key="7">
    <source>
        <dbReference type="ARBA" id="ARBA00074459"/>
    </source>
</evidence>
<evidence type="ECO:0000259" key="11">
    <source>
        <dbReference type="Pfam" id="PF16415"/>
    </source>
</evidence>
<feature type="compositionally biased region" description="Low complexity" evidence="8">
    <location>
        <begin position="848"/>
        <end position="878"/>
    </location>
</feature>
<keyword evidence="3" id="KW-0805">Transcription regulation</keyword>
<feature type="compositionally biased region" description="Low complexity" evidence="8">
    <location>
        <begin position="472"/>
        <end position="490"/>
    </location>
</feature>